<protein>
    <submittedName>
        <fullName evidence="1">Uncharacterized protein</fullName>
    </submittedName>
</protein>
<proteinExistence type="predicted"/>
<evidence type="ECO:0000313" key="1">
    <source>
        <dbReference type="EMBL" id="MBX50255.1"/>
    </source>
</evidence>
<name>A0A2P2P664_RHIMU</name>
<reference evidence="1" key="1">
    <citation type="submission" date="2018-02" db="EMBL/GenBank/DDBJ databases">
        <title>Rhizophora mucronata_Transcriptome.</title>
        <authorList>
            <person name="Meera S.P."/>
            <person name="Sreeshan A."/>
            <person name="Augustine A."/>
        </authorList>
    </citation>
    <scope>NUCLEOTIDE SEQUENCE</scope>
    <source>
        <tissue evidence="1">Leaf</tissue>
    </source>
</reference>
<sequence>MSILCFLLILTCSACKHLFFSIFVCT</sequence>
<organism evidence="1">
    <name type="scientific">Rhizophora mucronata</name>
    <name type="common">Asiatic mangrove</name>
    <dbReference type="NCBI Taxonomy" id="61149"/>
    <lineage>
        <taxon>Eukaryota</taxon>
        <taxon>Viridiplantae</taxon>
        <taxon>Streptophyta</taxon>
        <taxon>Embryophyta</taxon>
        <taxon>Tracheophyta</taxon>
        <taxon>Spermatophyta</taxon>
        <taxon>Magnoliopsida</taxon>
        <taxon>eudicotyledons</taxon>
        <taxon>Gunneridae</taxon>
        <taxon>Pentapetalae</taxon>
        <taxon>rosids</taxon>
        <taxon>fabids</taxon>
        <taxon>Malpighiales</taxon>
        <taxon>Rhizophoraceae</taxon>
        <taxon>Rhizophora</taxon>
    </lineage>
</organism>
<dbReference type="AlphaFoldDB" id="A0A2P2P664"/>
<dbReference type="EMBL" id="GGEC01069771">
    <property type="protein sequence ID" value="MBX50255.1"/>
    <property type="molecule type" value="Transcribed_RNA"/>
</dbReference>
<accession>A0A2P2P664</accession>